<sequence>MKIFVLFQFDDHENQRLRFKVFTAKSTSTDNCVEQKQCC</sequence>
<dbReference type="AlphaFoldDB" id="A0A1R4HES0"/>
<proteinExistence type="predicted"/>
<reference evidence="2" key="1">
    <citation type="submission" date="2017-02" db="EMBL/GenBank/DDBJ databases">
        <authorList>
            <person name="Daims H."/>
        </authorList>
    </citation>
    <scope>NUCLEOTIDE SEQUENCE [LARGE SCALE GENOMIC DNA]</scope>
</reference>
<protein>
    <submittedName>
        <fullName evidence="1">Uncharacterized protein</fullName>
    </submittedName>
</protein>
<dbReference type="EMBL" id="FUKJ01000357">
    <property type="protein sequence ID" value="SJM94722.1"/>
    <property type="molecule type" value="Genomic_DNA"/>
</dbReference>
<name>A0A1R4HES0_9GAMM</name>
<organism evidence="1 2">
    <name type="scientific">Crenothrix polyspora</name>
    <dbReference type="NCBI Taxonomy" id="360316"/>
    <lineage>
        <taxon>Bacteria</taxon>
        <taxon>Pseudomonadati</taxon>
        <taxon>Pseudomonadota</taxon>
        <taxon>Gammaproteobacteria</taxon>
        <taxon>Methylococcales</taxon>
        <taxon>Crenotrichaceae</taxon>
        <taxon>Crenothrix</taxon>
    </lineage>
</organism>
<accession>A0A1R4HES0</accession>
<evidence type="ECO:0000313" key="1">
    <source>
        <dbReference type="EMBL" id="SJM94722.1"/>
    </source>
</evidence>
<dbReference type="Proteomes" id="UP000195442">
    <property type="component" value="Unassembled WGS sequence"/>
</dbReference>
<keyword evidence="2" id="KW-1185">Reference proteome</keyword>
<evidence type="ECO:0000313" key="2">
    <source>
        <dbReference type="Proteomes" id="UP000195442"/>
    </source>
</evidence>
<gene>
    <name evidence="1" type="ORF">CRENPOLYSF2_420032</name>
</gene>